<evidence type="ECO:0000256" key="3">
    <source>
        <dbReference type="ARBA" id="ARBA00009723"/>
    </source>
</evidence>
<keyword evidence="16" id="KW-1185">Reference proteome</keyword>
<keyword evidence="7" id="KW-0521">NADP</keyword>
<dbReference type="Gene3D" id="3.40.430.10">
    <property type="entry name" value="Dihydrofolate Reductase, subunit A"/>
    <property type="match status" value="1"/>
</dbReference>
<comment type="similarity">
    <text evidence="3">Belongs to the HTP reductase family.</text>
</comment>
<dbReference type="AlphaFoldDB" id="A0A6A6D4N7"/>
<dbReference type="Proteomes" id="UP000800200">
    <property type="component" value="Unassembled WGS sequence"/>
</dbReference>
<evidence type="ECO:0000256" key="7">
    <source>
        <dbReference type="ARBA" id="ARBA00022857"/>
    </source>
</evidence>
<evidence type="ECO:0000256" key="6">
    <source>
        <dbReference type="ARBA" id="ARBA00022619"/>
    </source>
</evidence>
<evidence type="ECO:0000256" key="2">
    <source>
        <dbReference type="ARBA" id="ARBA00005104"/>
    </source>
</evidence>
<keyword evidence="6" id="KW-0686">Riboflavin biosynthesis</keyword>
<comment type="pathway">
    <text evidence="2">Cofactor biosynthesis; riboflavin biosynthesis.</text>
</comment>
<dbReference type="GO" id="GO:0008703">
    <property type="term" value="F:5-amino-6-(5-phosphoribosylamino)uracil reductase activity"/>
    <property type="evidence" value="ECO:0007669"/>
    <property type="project" value="InterPro"/>
</dbReference>
<comment type="catalytic activity">
    <reaction evidence="11">
        <text>2,5-diamino-6-(1-D-ribitylamino)pyrimidin-4(3H)-one 5'-phosphate + NAD(+) = 2,5-diamino-6-(1-D-ribosylamino)pyrimidin-4(3H)-one 5'-phosphate + NADH + H(+)</text>
        <dbReference type="Rhea" id="RHEA:27274"/>
        <dbReference type="ChEBI" id="CHEBI:15378"/>
        <dbReference type="ChEBI" id="CHEBI:57540"/>
        <dbReference type="ChEBI" id="CHEBI:57945"/>
        <dbReference type="ChEBI" id="CHEBI:58890"/>
        <dbReference type="ChEBI" id="CHEBI:59545"/>
        <dbReference type="EC" id="1.1.1.302"/>
    </reaction>
</comment>
<keyword evidence="8" id="KW-0560">Oxidoreductase</keyword>
<name>A0A6A6D4N7_9PEZI</name>
<evidence type="ECO:0000256" key="11">
    <source>
        <dbReference type="ARBA" id="ARBA00047550"/>
    </source>
</evidence>
<dbReference type="InterPro" id="IPR024072">
    <property type="entry name" value="DHFR-like_dom_sf"/>
</dbReference>
<evidence type="ECO:0000313" key="16">
    <source>
        <dbReference type="Proteomes" id="UP000800200"/>
    </source>
</evidence>
<dbReference type="GO" id="GO:0009231">
    <property type="term" value="P:riboflavin biosynthetic process"/>
    <property type="evidence" value="ECO:0007669"/>
    <property type="project" value="UniProtKB-KW"/>
</dbReference>
<sequence>MDSNIAIAPGVQSPISGPESKAMTHFLRSKHDAIMIGVGTATADNPSLNCRLEGVGGYGGEGLEGQPRPIIIDPQGRWDFNWTSKVIVLAKEGRGKGPFIITLQEPPEWKKKPLEAVGGKYIVCMRGWRDQSKPEPNTHLQWMDMFSALREEGIKSIMIEGGGSVINELLNQRNFGSVNSVIVTVAPMWMGKGGVQVCPEARRENAEKVPMARLRDVKWVPLGEDVVLCGRPKLH</sequence>
<protein>
    <recommendedName>
        <fullName evidence="5">2,5-diamino-6-ribosylamino-4(3H)-pyrimidinone 5'-phosphate reductase</fullName>
        <ecNumber evidence="4">1.1.1.302</ecNumber>
    </recommendedName>
    <alternativeName>
        <fullName evidence="10">2,5-diamino-6-(5-phospho-D-ribosylamino)pyrimidin-4(3H)-one reductase</fullName>
    </alternativeName>
    <alternativeName>
        <fullName evidence="9">2,5-diamino-6-ribitylamino-4(3H)-pyrimidinone 5'-phosphate synthase</fullName>
    </alternativeName>
</protein>
<evidence type="ECO:0000313" key="15">
    <source>
        <dbReference type="EMBL" id="KAF2193501.1"/>
    </source>
</evidence>
<dbReference type="EMBL" id="ML994613">
    <property type="protein sequence ID" value="KAF2193501.1"/>
    <property type="molecule type" value="Genomic_DNA"/>
</dbReference>
<proteinExistence type="inferred from homology"/>
<dbReference type="Pfam" id="PF01872">
    <property type="entry name" value="RibD_C"/>
    <property type="match status" value="1"/>
</dbReference>
<evidence type="ECO:0000256" key="12">
    <source>
        <dbReference type="ARBA" id="ARBA00049020"/>
    </source>
</evidence>
<dbReference type="EC" id="1.1.1.302" evidence="4"/>
<dbReference type="OrthoDB" id="5432at2759"/>
<evidence type="ECO:0000256" key="9">
    <source>
        <dbReference type="ARBA" id="ARBA00030073"/>
    </source>
</evidence>
<evidence type="ECO:0000256" key="10">
    <source>
        <dbReference type="ARBA" id="ARBA00031630"/>
    </source>
</evidence>
<accession>A0A6A6D4N7</accession>
<comment type="catalytic activity">
    <reaction evidence="12">
        <text>2,5-diamino-6-(1-D-ribitylamino)pyrimidin-4(3H)-one 5'-phosphate + NADP(+) = 2,5-diamino-6-(1-D-ribosylamino)pyrimidin-4(3H)-one 5'-phosphate + NADPH + H(+)</text>
        <dbReference type="Rhea" id="RHEA:27278"/>
        <dbReference type="ChEBI" id="CHEBI:15378"/>
        <dbReference type="ChEBI" id="CHEBI:57783"/>
        <dbReference type="ChEBI" id="CHEBI:58349"/>
        <dbReference type="ChEBI" id="CHEBI:58890"/>
        <dbReference type="ChEBI" id="CHEBI:59545"/>
        <dbReference type="EC" id="1.1.1.302"/>
    </reaction>
</comment>
<evidence type="ECO:0000259" key="13">
    <source>
        <dbReference type="Pfam" id="PF01872"/>
    </source>
</evidence>
<comment type="function">
    <text evidence="1">Catalyzes an early step in riboflavin biosynthesis, the NADPH-dependent reduction of the ribose side chain of 2,5-diamino-6-ribosylamino-4(3H)-pyrimidinone 5'-phosphate, yielding 2,5-diamino-6-ribitylamino-4(3H)-pyrimidinone 5'-phosphate.</text>
</comment>
<dbReference type="PANTHER" id="PTHR38011">
    <property type="entry name" value="DIHYDROFOLATE REDUCTASE FAMILY PROTEIN (AFU_ORTHOLOGUE AFUA_8G06820)"/>
    <property type="match status" value="1"/>
</dbReference>
<dbReference type="EMBL" id="ML995070">
    <property type="protein sequence ID" value="KAF2174391.1"/>
    <property type="molecule type" value="Genomic_DNA"/>
</dbReference>
<dbReference type="PANTHER" id="PTHR38011:SF7">
    <property type="entry name" value="2,5-DIAMINO-6-RIBOSYLAMINO-4(3H)-PYRIMIDINONE 5'-PHOSPHATE REDUCTASE"/>
    <property type="match status" value="1"/>
</dbReference>
<reference evidence="14" key="1">
    <citation type="journal article" date="2020" name="Stud. Mycol.">
        <title>101 Dothideomycetes genomes: a test case for predicting lifestyles and emergence of pathogens.</title>
        <authorList>
            <person name="Haridas S."/>
            <person name="Albert R."/>
            <person name="Binder M."/>
            <person name="Bloem J."/>
            <person name="Labutti K."/>
            <person name="Salamov A."/>
            <person name="Andreopoulos B."/>
            <person name="Baker S."/>
            <person name="Barry K."/>
            <person name="Bills G."/>
            <person name="Bluhm B."/>
            <person name="Cannon C."/>
            <person name="Castanera R."/>
            <person name="Culley D."/>
            <person name="Daum C."/>
            <person name="Ezra D."/>
            <person name="Gonzalez J."/>
            <person name="Henrissat B."/>
            <person name="Kuo A."/>
            <person name="Liang C."/>
            <person name="Lipzen A."/>
            <person name="Lutzoni F."/>
            <person name="Magnuson J."/>
            <person name="Mondo S."/>
            <person name="Nolan M."/>
            <person name="Ohm R."/>
            <person name="Pangilinan J."/>
            <person name="Park H.-J."/>
            <person name="Ramirez L."/>
            <person name="Alfaro M."/>
            <person name="Sun H."/>
            <person name="Tritt A."/>
            <person name="Yoshinaga Y."/>
            <person name="Zwiers L.-H."/>
            <person name="Turgeon B."/>
            <person name="Goodwin S."/>
            <person name="Spatafora J."/>
            <person name="Crous P."/>
            <person name="Grigoriev I."/>
        </authorList>
    </citation>
    <scope>NUCLEOTIDE SEQUENCE</scope>
    <source>
        <strain evidence="14">CBS 207.26</strain>
    </source>
</reference>
<feature type="domain" description="Bacterial bifunctional deaminase-reductase C-terminal" evidence="13">
    <location>
        <begin position="2"/>
        <end position="228"/>
    </location>
</feature>
<evidence type="ECO:0000256" key="1">
    <source>
        <dbReference type="ARBA" id="ARBA00003555"/>
    </source>
</evidence>
<organism evidence="14 16">
    <name type="scientific">Zopfia rhizophila CBS 207.26</name>
    <dbReference type="NCBI Taxonomy" id="1314779"/>
    <lineage>
        <taxon>Eukaryota</taxon>
        <taxon>Fungi</taxon>
        <taxon>Dikarya</taxon>
        <taxon>Ascomycota</taxon>
        <taxon>Pezizomycotina</taxon>
        <taxon>Dothideomycetes</taxon>
        <taxon>Dothideomycetes incertae sedis</taxon>
        <taxon>Zopfiaceae</taxon>
        <taxon>Zopfia</taxon>
    </lineage>
</organism>
<dbReference type="SUPFAM" id="SSF53597">
    <property type="entry name" value="Dihydrofolate reductase-like"/>
    <property type="match status" value="1"/>
</dbReference>
<evidence type="ECO:0000256" key="4">
    <source>
        <dbReference type="ARBA" id="ARBA00012851"/>
    </source>
</evidence>
<evidence type="ECO:0000256" key="5">
    <source>
        <dbReference type="ARBA" id="ARBA00015035"/>
    </source>
</evidence>
<evidence type="ECO:0000256" key="8">
    <source>
        <dbReference type="ARBA" id="ARBA00023002"/>
    </source>
</evidence>
<gene>
    <name evidence="15" type="ORF">K469DRAFT_712266</name>
    <name evidence="14" type="ORF">K469DRAFT_714238</name>
</gene>
<dbReference type="InterPro" id="IPR050765">
    <property type="entry name" value="Riboflavin_Biosynth_HTPR"/>
</dbReference>
<evidence type="ECO:0000313" key="14">
    <source>
        <dbReference type="EMBL" id="KAF2174391.1"/>
    </source>
</evidence>
<dbReference type="InterPro" id="IPR002734">
    <property type="entry name" value="RibDG_C"/>
</dbReference>